<comment type="function">
    <text evidence="1">Reversibly catalyzes the transfer of the carbamoyl group from carbamoyl phosphate (CP) to the N(epsilon) atom of ornithine (ORN) to produce L-citrulline.</text>
</comment>
<comment type="caution">
    <text evidence="13">The sequence shown here is derived from an EMBL/GenBank/DDBJ whole genome shotgun (WGS) entry which is preliminary data.</text>
</comment>
<accession>A0A917K7X9</accession>
<feature type="binding site" evidence="10">
    <location>
        <begin position="170"/>
        <end position="173"/>
    </location>
    <ligand>
        <name>carbamoyl phosphate</name>
        <dbReference type="ChEBI" id="CHEBI:58228"/>
    </ligand>
</feature>
<dbReference type="EMBL" id="BMOY01000012">
    <property type="protein sequence ID" value="GGJ03236.1"/>
    <property type="molecule type" value="Genomic_DNA"/>
</dbReference>
<protein>
    <recommendedName>
        <fullName evidence="6 10">Ornithine carbamoyltransferase</fullName>
        <shortName evidence="10">OTCase</shortName>
        <ecNumber evidence="5 10">2.1.3.3</ecNumber>
    </recommendedName>
</protein>
<evidence type="ECO:0000256" key="7">
    <source>
        <dbReference type="ARBA" id="ARBA00022490"/>
    </source>
</evidence>
<comment type="catalytic activity">
    <reaction evidence="9 10">
        <text>carbamoyl phosphate + L-ornithine = L-citrulline + phosphate + H(+)</text>
        <dbReference type="Rhea" id="RHEA:19513"/>
        <dbReference type="ChEBI" id="CHEBI:15378"/>
        <dbReference type="ChEBI" id="CHEBI:43474"/>
        <dbReference type="ChEBI" id="CHEBI:46911"/>
        <dbReference type="ChEBI" id="CHEBI:57743"/>
        <dbReference type="ChEBI" id="CHEBI:58228"/>
        <dbReference type="EC" id="2.1.3.3"/>
    </reaction>
</comment>
<evidence type="ECO:0000256" key="5">
    <source>
        <dbReference type="ARBA" id="ARBA00013007"/>
    </source>
</evidence>
<dbReference type="Proteomes" id="UP000637695">
    <property type="component" value="Unassembled WGS sequence"/>
</dbReference>
<dbReference type="GO" id="GO:0004585">
    <property type="term" value="F:ornithine carbamoyltransferase activity"/>
    <property type="evidence" value="ECO:0007669"/>
    <property type="project" value="UniProtKB-UniRule"/>
</dbReference>
<dbReference type="GO" id="GO:0016597">
    <property type="term" value="F:amino acid binding"/>
    <property type="evidence" value="ECO:0007669"/>
    <property type="project" value="InterPro"/>
</dbReference>
<dbReference type="InterPro" id="IPR024904">
    <property type="entry name" value="OTCase_ArgI"/>
</dbReference>
<keyword evidence="8 10" id="KW-0808">Transferase</keyword>
<feature type="binding site" evidence="10">
    <location>
        <position position="119"/>
    </location>
    <ligand>
        <name>carbamoyl phosphate</name>
        <dbReference type="ChEBI" id="CHEBI:58228"/>
    </ligand>
</feature>
<dbReference type="InterPro" id="IPR036901">
    <property type="entry name" value="Asp/Orn_carbamoylTrfase_sf"/>
</dbReference>
<dbReference type="PRINTS" id="PR00100">
    <property type="entry name" value="AOTCASE"/>
</dbReference>
<evidence type="ECO:0000256" key="3">
    <source>
        <dbReference type="ARBA" id="ARBA00004975"/>
    </source>
</evidence>
<evidence type="ECO:0000256" key="9">
    <source>
        <dbReference type="ARBA" id="ARBA00048772"/>
    </source>
</evidence>
<dbReference type="Pfam" id="PF00185">
    <property type="entry name" value="OTCace"/>
    <property type="match status" value="1"/>
</dbReference>
<dbReference type="Pfam" id="PF02729">
    <property type="entry name" value="OTCace_N"/>
    <property type="match status" value="1"/>
</dbReference>
<dbReference type="SUPFAM" id="SSF53671">
    <property type="entry name" value="Aspartate/ornithine carbamoyltransferase"/>
    <property type="match status" value="1"/>
</dbReference>
<dbReference type="FunFam" id="3.40.50.1370:FF:000016">
    <property type="entry name" value="Ornithine carbamoyltransferase"/>
    <property type="match status" value="1"/>
</dbReference>
<comment type="similarity">
    <text evidence="4 10">Belongs to the aspartate/ornithine carbamoyltransferase superfamily. OTCase family.</text>
</comment>
<feature type="binding site" evidence="10">
    <location>
        <begin position="269"/>
        <end position="270"/>
    </location>
    <ligand>
        <name>L-ornithine</name>
        <dbReference type="ChEBI" id="CHEBI:46911"/>
    </ligand>
</feature>
<dbReference type="GO" id="GO:0042450">
    <property type="term" value="P:L-arginine biosynthetic process via ornithine"/>
    <property type="evidence" value="ECO:0007669"/>
    <property type="project" value="UniProtKB-UniRule"/>
</dbReference>
<name>A0A917K7X9_9BACL</name>
<dbReference type="HAMAP" id="MF_01109">
    <property type="entry name" value="OTCase"/>
    <property type="match status" value="1"/>
</dbReference>
<evidence type="ECO:0000313" key="13">
    <source>
        <dbReference type="EMBL" id="GGJ03236.1"/>
    </source>
</evidence>
<dbReference type="Gene3D" id="3.40.50.1370">
    <property type="entry name" value="Aspartate/ornithine carbamoyltransferase"/>
    <property type="match status" value="2"/>
</dbReference>
<dbReference type="NCBIfam" id="TIGR00658">
    <property type="entry name" value="orni_carb_tr"/>
    <property type="match status" value="1"/>
</dbReference>
<reference evidence="13" key="2">
    <citation type="submission" date="2020-09" db="EMBL/GenBank/DDBJ databases">
        <authorList>
            <person name="Sun Q."/>
            <person name="Ohkuma M."/>
        </authorList>
    </citation>
    <scope>NUCLEOTIDE SEQUENCE</scope>
    <source>
        <strain evidence="13">JCM 18487</strain>
    </source>
</reference>
<dbReference type="PANTHER" id="PTHR45753">
    <property type="entry name" value="ORNITHINE CARBAMOYLTRANSFERASE, MITOCHONDRIAL"/>
    <property type="match status" value="1"/>
</dbReference>
<sequence>MTVCSTVGYVGRGNAVIVPLGEGYLSVRLQNALMAAHQTMRGKDFLDFTDYTGEQLEALLRLAAVMKEAQKSGFAHAVLAGKTLGMIFEKASTRTRVSFEVGMLQLGGHALYLPSGSTQMGRGEPIADTAKVLSRYVDAVMIRTFGHHIVQEFAEHATVPVINGLTDEHHPCQVMADALTIWEKKGTLKGITVAYIGDGNNMANSWLQLAPKLGMNIRVASPAGYLPAPDIVEQAKKWAVQNRTQVLVTTDPVRAIEGADVVYTDVWASMGDEAEAEERKRVFAPYQVNEALCAYAKADYIFMHCLPAHRGEEVAAEIIDGPHSVVFDEAENRLHAQKAILAALMADAGAFGEES</sequence>
<dbReference type="NCBIfam" id="NF001986">
    <property type="entry name" value="PRK00779.1"/>
    <property type="match status" value="1"/>
</dbReference>
<evidence type="ECO:0000259" key="11">
    <source>
        <dbReference type="Pfam" id="PF00185"/>
    </source>
</evidence>
<dbReference type="GO" id="GO:0005737">
    <property type="term" value="C:cytoplasm"/>
    <property type="evidence" value="ECO:0007669"/>
    <property type="project" value="UniProtKB-SubCell"/>
</dbReference>
<dbReference type="InterPro" id="IPR006132">
    <property type="entry name" value="Asp/Orn_carbamoyltranf_P-bd"/>
</dbReference>
<feature type="binding site" evidence="10">
    <location>
        <position position="265"/>
    </location>
    <ligand>
        <name>L-ornithine</name>
        <dbReference type="ChEBI" id="CHEBI:46911"/>
    </ligand>
</feature>
<dbReference type="EC" id="2.1.3.3" evidence="5 10"/>
<feature type="binding site" evidence="10">
    <location>
        <begin position="305"/>
        <end position="306"/>
    </location>
    <ligand>
        <name>carbamoyl phosphate</name>
        <dbReference type="ChEBI" id="CHEBI:58228"/>
    </ligand>
</feature>
<keyword evidence="14" id="KW-1185">Reference proteome</keyword>
<gene>
    <name evidence="13" type="ORF">GCM10010885_10630</name>
</gene>
<reference evidence="13" key="1">
    <citation type="journal article" date="2014" name="Int. J. Syst. Evol. Microbiol.">
        <title>Complete genome sequence of Corynebacterium casei LMG S-19264T (=DSM 44701T), isolated from a smear-ripened cheese.</title>
        <authorList>
            <consortium name="US DOE Joint Genome Institute (JGI-PGF)"/>
            <person name="Walter F."/>
            <person name="Albersmeier A."/>
            <person name="Kalinowski J."/>
            <person name="Ruckert C."/>
        </authorList>
    </citation>
    <scope>NUCLEOTIDE SEQUENCE</scope>
    <source>
        <strain evidence="13">JCM 18487</strain>
    </source>
</reference>
<dbReference type="InterPro" id="IPR006130">
    <property type="entry name" value="Asp/Orn_carbamoylTrfase"/>
</dbReference>
<feature type="binding site" evidence="10">
    <location>
        <position position="333"/>
    </location>
    <ligand>
        <name>carbamoyl phosphate</name>
        <dbReference type="ChEBI" id="CHEBI:58228"/>
    </ligand>
</feature>
<dbReference type="InterPro" id="IPR006131">
    <property type="entry name" value="Asp_carbamoyltransf_Asp/Orn-bd"/>
</dbReference>
<feature type="domain" description="Aspartate/ornithine carbamoyltransferase carbamoyl-P binding" evidence="12">
    <location>
        <begin position="43"/>
        <end position="183"/>
    </location>
</feature>
<comment type="pathway">
    <text evidence="3">Amino-acid biosynthesis; L-arginine biosynthesis; L-arginine from L-ornithine and carbamoyl phosphate: step 1/3.</text>
</comment>
<comment type="subcellular location">
    <subcellularLocation>
        <location evidence="2 10">Cytoplasm</location>
    </subcellularLocation>
</comment>
<proteinExistence type="inferred from homology"/>
<organism evidence="13 14">
    <name type="scientific">Alicyclobacillus cellulosilyticus</name>
    <dbReference type="NCBI Taxonomy" id="1003997"/>
    <lineage>
        <taxon>Bacteria</taxon>
        <taxon>Bacillati</taxon>
        <taxon>Bacillota</taxon>
        <taxon>Bacilli</taxon>
        <taxon>Bacillales</taxon>
        <taxon>Alicyclobacillaceae</taxon>
        <taxon>Alicyclobacillus</taxon>
    </lineage>
</organism>
<dbReference type="GO" id="GO:0019240">
    <property type="term" value="P:citrulline biosynthetic process"/>
    <property type="evidence" value="ECO:0007669"/>
    <property type="project" value="TreeGrafter"/>
</dbReference>
<dbReference type="FunFam" id="3.40.50.1370:FF:000008">
    <property type="entry name" value="Ornithine carbamoyltransferase"/>
    <property type="match status" value="1"/>
</dbReference>
<feature type="binding site" evidence="10">
    <location>
        <position position="201"/>
    </location>
    <ligand>
        <name>L-ornithine</name>
        <dbReference type="ChEBI" id="CHEBI:46911"/>
    </ligand>
</feature>
<dbReference type="PANTHER" id="PTHR45753:SF3">
    <property type="entry name" value="ORNITHINE TRANSCARBAMYLASE, MITOCHONDRIAL"/>
    <property type="match status" value="1"/>
</dbReference>
<evidence type="ECO:0000256" key="6">
    <source>
        <dbReference type="ARBA" id="ARBA00016634"/>
    </source>
</evidence>
<evidence type="ECO:0000256" key="1">
    <source>
        <dbReference type="ARBA" id="ARBA00003822"/>
    </source>
</evidence>
<feature type="binding site" evidence="10">
    <location>
        <position position="143"/>
    </location>
    <ligand>
        <name>carbamoyl phosphate</name>
        <dbReference type="ChEBI" id="CHEBI:58228"/>
    </ligand>
</feature>
<evidence type="ECO:0000313" key="14">
    <source>
        <dbReference type="Proteomes" id="UP000637695"/>
    </source>
</evidence>
<dbReference type="InterPro" id="IPR002292">
    <property type="entry name" value="Orn/put_carbamltrans"/>
</dbReference>
<keyword evidence="7 10" id="KW-0963">Cytoplasm</keyword>
<evidence type="ECO:0000259" key="12">
    <source>
        <dbReference type="Pfam" id="PF02729"/>
    </source>
</evidence>
<evidence type="ECO:0000256" key="10">
    <source>
        <dbReference type="HAMAP-Rule" id="MF_01109"/>
    </source>
</evidence>
<feature type="domain" description="Aspartate/ornithine carbamoyltransferase Asp/Orn-binding" evidence="11">
    <location>
        <begin position="189"/>
        <end position="343"/>
    </location>
</feature>
<evidence type="ECO:0000256" key="2">
    <source>
        <dbReference type="ARBA" id="ARBA00004496"/>
    </source>
</evidence>
<dbReference type="PROSITE" id="PS00097">
    <property type="entry name" value="CARBAMOYLTRANSFERASE"/>
    <property type="match status" value="1"/>
</dbReference>
<evidence type="ECO:0000256" key="8">
    <source>
        <dbReference type="ARBA" id="ARBA00022679"/>
    </source>
</evidence>
<feature type="binding site" evidence="10">
    <location>
        <begin position="92"/>
        <end position="95"/>
    </location>
    <ligand>
        <name>carbamoyl phosphate</name>
        <dbReference type="ChEBI" id="CHEBI:58228"/>
    </ligand>
</feature>
<evidence type="ECO:0000256" key="4">
    <source>
        <dbReference type="ARBA" id="ARBA00007805"/>
    </source>
</evidence>
<dbReference type="AlphaFoldDB" id="A0A917K7X9"/>
<dbReference type="PRINTS" id="PR00102">
    <property type="entry name" value="OTCASE"/>
</dbReference>